<evidence type="ECO:0008006" key="3">
    <source>
        <dbReference type="Google" id="ProtNLM"/>
    </source>
</evidence>
<protein>
    <recommendedName>
        <fullName evidence="3">DUF488 domain-containing protein</fullName>
    </recommendedName>
</protein>
<dbReference type="PANTHER" id="PTHR36849:SF1">
    <property type="entry name" value="CYTOPLASMIC PROTEIN"/>
    <property type="match status" value="1"/>
</dbReference>
<accession>A0ABM7U1J1</accession>
<dbReference type="EMBL" id="AP024958">
    <property type="protein sequence ID" value="BCZ84989.1"/>
    <property type="molecule type" value="Genomic_DNA"/>
</dbReference>
<dbReference type="PANTHER" id="PTHR36849">
    <property type="entry name" value="CYTOPLASMIC PROTEIN-RELATED"/>
    <property type="match status" value="1"/>
</dbReference>
<reference evidence="1 2" key="1">
    <citation type="journal article" date="2022" name="Front. Microbiol.">
        <title>Identification and characterization of a novel class of self-sufficient cytochrome P450 hydroxylase involved in cyclohexanecarboxylate degradation in Paraburkholderia terrae strain KU-64.</title>
        <authorList>
            <person name="Yamamoto T."/>
            <person name="Hasegawa Y."/>
            <person name="Iwaki H."/>
        </authorList>
    </citation>
    <scope>NUCLEOTIDE SEQUENCE [LARGE SCALE GENOMIC DNA]</scope>
    <source>
        <strain evidence="1 2">KU-64</strain>
    </source>
</reference>
<proteinExistence type="predicted"/>
<keyword evidence="2" id="KW-1185">Reference proteome</keyword>
<dbReference type="Proteomes" id="UP001319874">
    <property type="component" value="Chromosome 4"/>
</dbReference>
<sequence>MLALDQWAFDLAPSTVLRKWFGHDPKQWEVFEQRYRSELASEEQQDRMRRLLSDSGGRSISLIYGAKDENHNQAVVLRDVLSCLSEE</sequence>
<evidence type="ECO:0000313" key="2">
    <source>
        <dbReference type="Proteomes" id="UP001319874"/>
    </source>
</evidence>
<dbReference type="InterPro" id="IPR052552">
    <property type="entry name" value="YeaO-like"/>
</dbReference>
<dbReference type="Pfam" id="PF22752">
    <property type="entry name" value="DUF488-N3i"/>
    <property type="match status" value="1"/>
</dbReference>
<organism evidence="1 2">
    <name type="scientific">Paraburkholderia terrae</name>
    <dbReference type="NCBI Taxonomy" id="311230"/>
    <lineage>
        <taxon>Bacteria</taxon>
        <taxon>Pseudomonadati</taxon>
        <taxon>Pseudomonadota</taxon>
        <taxon>Betaproteobacteria</taxon>
        <taxon>Burkholderiales</taxon>
        <taxon>Burkholderiaceae</taxon>
        <taxon>Paraburkholderia</taxon>
    </lineage>
</organism>
<evidence type="ECO:0000313" key="1">
    <source>
        <dbReference type="EMBL" id="BCZ84989.1"/>
    </source>
</evidence>
<gene>
    <name evidence="1" type="ORF">PTKU64_86640</name>
</gene>
<name>A0ABM7U1J1_9BURK</name>